<dbReference type="InterPro" id="IPR051317">
    <property type="entry name" value="Gfo/Idh/MocA_oxidoreduct"/>
</dbReference>
<dbReference type="RefSeq" id="WP_115466933.1">
    <property type="nucleotide sequence ID" value="NZ_QKRA01000002.1"/>
</dbReference>
<accession>A0A370UB16</accession>
<dbReference type="Proteomes" id="UP000254326">
    <property type="component" value="Unassembled WGS sequence"/>
</dbReference>
<protein>
    <submittedName>
        <fullName evidence="5">Oxidoreductase</fullName>
    </submittedName>
</protein>
<dbReference type="Pfam" id="PF22725">
    <property type="entry name" value="GFO_IDH_MocA_C3"/>
    <property type="match status" value="1"/>
</dbReference>
<evidence type="ECO:0000259" key="3">
    <source>
        <dbReference type="Pfam" id="PF01408"/>
    </source>
</evidence>
<evidence type="ECO:0000256" key="2">
    <source>
        <dbReference type="ARBA" id="ARBA00023002"/>
    </source>
</evidence>
<dbReference type="InterPro" id="IPR055170">
    <property type="entry name" value="GFO_IDH_MocA-like_dom"/>
</dbReference>
<dbReference type="SUPFAM" id="SSF51735">
    <property type="entry name" value="NAD(P)-binding Rossmann-fold domains"/>
    <property type="match status" value="1"/>
</dbReference>
<dbReference type="AlphaFoldDB" id="A0A370UB16"/>
<dbReference type="PANTHER" id="PTHR43708">
    <property type="entry name" value="CONSERVED EXPRESSED OXIDOREDUCTASE (EUROFUNG)"/>
    <property type="match status" value="1"/>
</dbReference>
<dbReference type="Pfam" id="PF01408">
    <property type="entry name" value="GFO_IDH_MocA"/>
    <property type="match status" value="1"/>
</dbReference>
<dbReference type="Gene3D" id="3.40.50.720">
    <property type="entry name" value="NAD(P)-binding Rossmann-like Domain"/>
    <property type="match status" value="1"/>
</dbReference>
<gene>
    <name evidence="5" type="ORF">DN730_04565</name>
</gene>
<dbReference type="InterPro" id="IPR000683">
    <property type="entry name" value="Gfo/Idh/MocA-like_OxRdtase_N"/>
</dbReference>
<proteinExistence type="inferred from homology"/>
<organism evidence="5 6">
    <name type="scientific">Marinomonas piezotolerans</name>
    <dbReference type="NCBI Taxonomy" id="2213058"/>
    <lineage>
        <taxon>Bacteria</taxon>
        <taxon>Pseudomonadati</taxon>
        <taxon>Pseudomonadota</taxon>
        <taxon>Gammaproteobacteria</taxon>
        <taxon>Oceanospirillales</taxon>
        <taxon>Oceanospirillaceae</taxon>
        <taxon>Marinomonas</taxon>
    </lineage>
</organism>
<dbReference type="Gene3D" id="3.30.360.10">
    <property type="entry name" value="Dihydrodipicolinate Reductase, domain 2"/>
    <property type="match status" value="1"/>
</dbReference>
<reference evidence="5 6" key="1">
    <citation type="submission" date="2018-06" db="EMBL/GenBank/DDBJ databases">
        <title>Marinomonas sp. YLB-05 draft genome sequence.</title>
        <authorList>
            <person name="Yu L."/>
            <person name="Tang X."/>
        </authorList>
    </citation>
    <scope>NUCLEOTIDE SEQUENCE [LARGE SCALE GENOMIC DNA]</scope>
    <source>
        <strain evidence="5 6">YLB-05</strain>
    </source>
</reference>
<name>A0A370UB16_9GAMM</name>
<evidence type="ECO:0000259" key="4">
    <source>
        <dbReference type="Pfam" id="PF22725"/>
    </source>
</evidence>
<dbReference type="OrthoDB" id="9774191at2"/>
<keyword evidence="6" id="KW-1185">Reference proteome</keyword>
<dbReference type="GO" id="GO:0016491">
    <property type="term" value="F:oxidoreductase activity"/>
    <property type="evidence" value="ECO:0007669"/>
    <property type="project" value="UniProtKB-KW"/>
</dbReference>
<dbReference type="InterPro" id="IPR036291">
    <property type="entry name" value="NAD(P)-bd_dom_sf"/>
</dbReference>
<comment type="similarity">
    <text evidence="1">Belongs to the Gfo/Idh/MocA family.</text>
</comment>
<evidence type="ECO:0000256" key="1">
    <source>
        <dbReference type="ARBA" id="ARBA00010928"/>
    </source>
</evidence>
<dbReference type="GO" id="GO:0000166">
    <property type="term" value="F:nucleotide binding"/>
    <property type="evidence" value="ECO:0007669"/>
    <property type="project" value="InterPro"/>
</dbReference>
<keyword evidence="2" id="KW-0560">Oxidoreductase</keyword>
<evidence type="ECO:0000313" key="5">
    <source>
        <dbReference type="EMBL" id="RDL44895.1"/>
    </source>
</evidence>
<feature type="domain" description="GFO/IDH/MocA-like oxidoreductase" evidence="4">
    <location>
        <begin position="128"/>
        <end position="243"/>
    </location>
</feature>
<comment type="caution">
    <text evidence="5">The sequence shown here is derived from an EMBL/GenBank/DDBJ whole genome shotgun (WGS) entry which is preliminary data.</text>
</comment>
<dbReference type="EMBL" id="QKRA01000002">
    <property type="protein sequence ID" value="RDL44895.1"/>
    <property type="molecule type" value="Genomic_DNA"/>
</dbReference>
<dbReference type="PANTHER" id="PTHR43708:SF5">
    <property type="entry name" value="CONSERVED EXPRESSED OXIDOREDUCTASE (EUROFUNG)-RELATED"/>
    <property type="match status" value="1"/>
</dbReference>
<feature type="domain" description="Gfo/Idh/MocA-like oxidoreductase N-terminal" evidence="3">
    <location>
        <begin position="3"/>
        <end position="119"/>
    </location>
</feature>
<evidence type="ECO:0000313" key="6">
    <source>
        <dbReference type="Proteomes" id="UP000254326"/>
    </source>
</evidence>
<sequence length="350" mass="39188">MTIRVGLVGYGLSGRVFHAPFIAKQAGMTLSRVCSSQRDTVLAHWPDVDVTADADALLTADDIDLVVITTPNALHYPQAKLALESGKHVVLEKPSVTQLDQIEALCRLAQQQGKVFTVYQNRRFDGDFLRLKSLVESGELGKLKHLDSRFDRFRPVAQNRWREQPGIGSGIFWDLGPHLMDQMLVLMGTPDWIHASVDSLREGSQAHDWFELELGYGKTRVRLGATLFEAGEMRRFNARFTDGAWQCFGLDAQEDALRAGEQPDQENYAAKRQRSVVYSAATQDDIHASEEHIAAGQYLNYYQQLTDAVLNNGPAPVSLRQACELVYAMALAMESADSGARQRWQYRSPF</sequence>